<dbReference type="RefSeq" id="WP_133155619.1">
    <property type="nucleotide sequence ID" value="NZ_CP037867.1"/>
</dbReference>
<organism evidence="8 9">
    <name type="scientific">Hydrogenophaga pseudoflava</name>
    <name type="common">Pseudomonas carboxydoflava</name>
    <dbReference type="NCBI Taxonomy" id="47421"/>
    <lineage>
        <taxon>Bacteria</taxon>
        <taxon>Pseudomonadati</taxon>
        <taxon>Pseudomonadota</taxon>
        <taxon>Betaproteobacteria</taxon>
        <taxon>Burkholderiales</taxon>
        <taxon>Comamonadaceae</taxon>
        <taxon>Hydrogenophaga</taxon>
    </lineage>
</organism>
<evidence type="ECO:0000313" key="8">
    <source>
        <dbReference type="EMBL" id="QBM26455.1"/>
    </source>
</evidence>
<accession>A0A4P6WW15</accession>
<evidence type="ECO:0000256" key="1">
    <source>
        <dbReference type="ARBA" id="ARBA00004651"/>
    </source>
</evidence>
<dbReference type="Pfam" id="PF01292">
    <property type="entry name" value="Ni_hydr_CYTB"/>
    <property type="match status" value="1"/>
</dbReference>
<feature type="transmembrane region" description="Helical" evidence="6">
    <location>
        <begin position="42"/>
        <end position="59"/>
    </location>
</feature>
<dbReference type="AlphaFoldDB" id="A0A4P6WW15"/>
<evidence type="ECO:0000256" key="4">
    <source>
        <dbReference type="ARBA" id="ARBA00022989"/>
    </source>
</evidence>
<dbReference type="KEGG" id="hpse:HPF_02100"/>
<evidence type="ECO:0000256" key="2">
    <source>
        <dbReference type="ARBA" id="ARBA00022475"/>
    </source>
</evidence>
<feature type="domain" description="Cytochrome b561 bacterial/Ni-hydrogenase" evidence="7">
    <location>
        <begin position="6"/>
        <end position="179"/>
    </location>
</feature>
<keyword evidence="3 6" id="KW-0812">Transmembrane</keyword>
<dbReference type="GO" id="GO:0022904">
    <property type="term" value="P:respiratory electron transport chain"/>
    <property type="evidence" value="ECO:0007669"/>
    <property type="project" value="InterPro"/>
</dbReference>
<feature type="transmembrane region" description="Helical" evidence="6">
    <location>
        <begin position="13"/>
        <end position="35"/>
    </location>
</feature>
<feature type="transmembrane region" description="Helical" evidence="6">
    <location>
        <begin position="199"/>
        <end position="216"/>
    </location>
</feature>
<dbReference type="SUPFAM" id="SSF81342">
    <property type="entry name" value="Transmembrane di-heme cytochromes"/>
    <property type="match status" value="1"/>
</dbReference>
<evidence type="ECO:0000313" key="9">
    <source>
        <dbReference type="Proteomes" id="UP000293912"/>
    </source>
</evidence>
<dbReference type="InterPro" id="IPR051542">
    <property type="entry name" value="Hydrogenase_cytochrome"/>
</dbReference>
<keyword evidence="4 6" id="KW-1133">Transmembrane helix</keyword>
<feature type="transmembrane region" description="Helical" evidence="6">
    <location>
        <begin position="94"/>
        <end position="117"/>
    </location>
</feature>
<comment type="subcellular location">
    <subcellularLocation>
        <location evidence="1">Cell membrane</location>
        <topology evidence="1">Multi-pass membrane protein</topology>
    </subcellularLocation>
</comment>
<sequence length="224" mass="24712">MHTIRVWDLPTRLFHWALVLCVIGLVITANVGGNWMTWHGRLGYVVLSLLLFRIAWGFVGGHWSRFSSFIYHPATLLAYLRGNGRPEHRAGHNPLGMLSVFALLAVLLLQVSTGLFADDEIAFTGPLVSLVSGDTVSQATRYHKSIGKLLLIALVALHVLAILFYKWFKKDNLVRPMVLGDKQVMAPLPSALDNTASRLLALVIWAVCGAAVYWIVGLGQTSWG</sequence>
<dbReference type="Gene3D" id="1.20.950.20">
    <property type="entry name" value="Transmembrane di-heme cytochromes, Chain C"/>
    <property type="match status" value="1"/>
</dbReference>
<name>A0A4P6WW15_HYDPS</name>
<gene>
    <name evidence="8" type="primary">hyaC</name>
    <name evidence="8" type="ORF">HPF_02100</name>
</gene>
<protein>
    <submittedName>
        <fullName evidence="8">Putative Ni/Fe-hydrogenase 1 B-type cytochrome subunit</fullName>
    </submittedName>
</protein>
<dbReference type="Proteomes" id="UP000293912">
    <property type="component" value="Chromosome"/>
</dbReference>
<dbReference type="GO" id="GO:0009055">
    <property type="term" value="F:electron transfer activity"/>
    <property type="evidence" value="ECO:0007669"/>
    <property type="project" value="InterPro"/>
</dbReference>
<feature type="transmembrane region" description="Helical" evidence="6">
    <location>
        <begin position="149"/>
        <end position="168"/>
    </location>
</feature>
<evidence type="ECO:0000256" key="6">
    <source>
        <dbReference type="SAM" id="Phobius"/>
    </source>
</evidence>
<keyword evidence="2" id="KW-1003">Cell membrane</keyword>
<dbReference type="EMBL" id="CP037867">
    <property type="protein sequence ID" value="QBM26455.1"/>
    <property type="molecule type" value="Genomic_DNA"/>
</dbReference>
<evidence type="ECO:0000256" key="3">
    <source>
        <dbReference type="ARBA" id="ARBA00022692"/>
    </source>
</evidence>
<dbReference type="GO" id="GO:0020037">
    <property type="term" value="F:heme binding"/>
    <property type="evidence" value="ECO:0007669"/>
    <property type="project" value="TreeGrafter"/>
</dbReference>
<dbReference type="PANTHER" id="PTHR30485:SF2">
    <property type="entry name" value="BLL0597 PROTEIN"/>
    <property type="match status" value="1"/>
</dbReference>
<evidence type="ECO:0000256" key="5">
    <source>
        <dbReference type="ARBA" id="ARBA00023136"/>
    </source>
</evidence>
<evidence type="ECO:0000259" key="7">
    <source>
        <dbReference type="Pfam" id="PF01292"/>
    </source>
</evidence>
<dbReference type="InterPro" id="IPR016174">
    <property type="entry name" value="Di-haem_cyt_TM"/>
</dbReference>
<keyword evidence="9" id="KW-1185">Reference proteome</keyword>
<reference evidence="8 9" key="1">
    <citation type="submission" date="2019-03" db="EMBL/GenBank/DDBJ databases">
        <authorList>
            <person name="Sebastian G."/>
            <person name="Baumann P."/>
            <person name="Ruckert C."/>
            <person name="Kalinowski J."/>
            <person name="Nebel B."/>
            <person name="Takors R."/>
            <person name="Blombach B."/>
        </authorList>
    </citation>
    <scope>NUCLEOTIDE SEQUENCE [LARGE SCALE GENOMIC DNA]</scope>
    <source>
        <strain evidence="8 9">DSM 1084</strain>
    </source>
</reference>
<keyword evidence="5 6" id="KW-0472">Membrane</keyword>
<dbReference type="GO" id="GO:0005886">
    <property type="term" value="C:plasma membrane"/>
    <property type="evidence" value="ECO:0007669"/>
    <property type="project" value="UniProtKB-SubCell"/>
</dbReference>
<dbReference type="PANTHER" id="PTHR30485">
    <property type="entry name" value="NI/FE-HYDROGENASE 1 B-TYPE CYTOCHROME SUBUNIT"/>
    <property type="match status" value="1"/>
</dbReference>
<dbReference type="InterPro" id="IPR011577">
    <property type="entry name" value="Cyt_b561_bac/Ni-Hgenase"/>
</dbReference>
<proteinExistence type="predicted"/>